<proteinExistence type="predicted"/>
<accession>A0A5M9JK92</accession>
<dbReference type="AlphaFoldDB" id="A0A5M9JK92"/>
<sequence>MHSEIMAPETVKHKFLAIRGKLISRHLFQINLIKELKRHKKVYQKISEFWLLKCLDDSKKGGMANSLSVIPSISRISRNVSIPRSSHVIKHQHPLRYLSPVRRPSHSLCRPKMQEKCVKIVDY</sequence>
<comment type="caution">
    <text evidence="1">The sequence shown here is derived from an EMBL/GenBank/DDBJ whole genome shotgun (WGS) entry which is preliminary data.</text>
</comment>
<dbReference type="Proteomes" id="UP000322873">
    <property type="component" value="Unassembled WGS sequence"/>
</dbReference>
<dbReference type="EMBL" id="VICG01000009">
    <property type="protein sequence ID" value="KAA8568803.1"/>
    <property type="molecule type" value="Genomic_DNA"/>
</dbReference>
<name>A0A5M9JK92_MONFR</name>
<organism evidence="1 2">
    <name type="scientific">Monilinia fructicola</name>
    <name type="common">Brown rot fungus</name>
    <name type="synonym">Ciboria fructicola</name>
    <dbReference type="NCBI Taxonomy" id="38448"/>
    <lineage>
        <taxon>Eukaryota</taxon>
        <taxon>Fungi</taxon>
        <taxon>Dikarya</taxon>
        <taxon>Ascomycota</taxon>
        <taxon>Pezizomycotina</taxon>
        <taxon>Leotiomycetes</taxon>
        <taxon>Helotiales</taxon>
        <taxon>Sclerotiniaceae</taxon>
        <taxon>Monilinia</taxon>
    </lineage>
</organism>
<protein>
    <submittedName>
        <fullName evidence="1">Uncharacterized protein</fullName>
    </submittedName>
</protein>
<keyword evidence="2" id="KW-1185">Reference proteome</keyword>
<evidence type="ECO:0000313" key="1">
    <source>
        <dbReference type="EMBL" id="KAA8568803.1"/>
    </source>
</evidence>
<reference evidence="1 2" key="1">
    <citation type="submission" date="2019-06" db="EMBL/GenBank/DDBJ databases">
        <title>Genome Sequence of the Brown Rot Fungal Pathogen Monilinia fructicola.</title>
        <authorList>
            <person name="De Miccolis Angelini R.M."/>
            <person name="Landi L."/>
            <person name="Abate D."/>
            <person name="Pollastro S."/>
            <person name="Romanazzi G."/>
            <person name="Faretra F."/>
        </authorList>
    </citation>
    <scope>NUCLEOTIDE SEQUENCE [LARGE SCALE GENOMIC DNA]</scope>
    <source>
        <strain evidence="1 2">Mfrc123</strain>
    </source>
</reference>
<evidence type="ECO:0000313" key="2">
    <source>
        <dbReference type="Proteomes" id="UP000322873"/>
    </source>
</evidence>
<gene>
    <name evidence="1" type="ORF">EYC84_007788</name>
</gene>